<gene>
    <name evidence="2" type="ordered locus">Ferpe_1784</name>
</gene>
<dbReference type="EMBL" id="CP003260">
    <property type="protein sequence ID" value="AFG35837.1"/>
    <property type="molecule type" value="Genomic_DNA"/>
</dbReference>
<protein>
    <submittedName>
        <fullName evidence="2">Uncharacterized protein</fullName>
    </submittedName>
</protein>
<sequence length="190" mass="22026">MKKSGAKIQERSKKIAYIGLILGFLFVFVYLGHATPSEWTFLILASYLAYAPYLLFDSFFAGFWTVVGLNVLAYLFIPRIGYVTTFTFISFYVPVRYIIMKKLSALPSWIFKYVYFNFAFFGWVYVQSKVLGIDILSQTATGIAKVIPVSEALVFYGIIIFGNIFFAAYEYLFERVVQEMKRWIEKILIK</sequence>
<dbReference type="eggNOG" id="ENOG5033N4K">
    <property type="taxonomic scope" value="Bacteria"/>
</dbReference>
<feature type="transmembrane region" description="Helical" evidence="1">
    <location>
        <begin position="153"/>
        <end position="173"/>
    </location>
</feature>
<proteinExistence type="predicted"/>
<feature type="transmembrane region" description="Helical" evidence="1">
    <location>
        <begin position="106"/>
        <end position="126"/>
    </location>
</feature>
<dbReference type="STRING" id="771875.Ferpe_1784"/>
<feature type="transmembrane region" description="Helical" evidence="1">
    <location>
        <begin position="39"/>
        <end position="56"/>
    </location>
</feature>
<accession>H9UE94</accession>
<dbReference type="Proteomes" id="UP000007384">
    <property type="component" value="Chromosome"/>
</dbReference>
<dbReference type="RefSeq" id="WP_014452266.1">
    <property type="nucleotide sequence ID" value="NC_017095.1"/>
</dbReference>
<keyword evidence="1" id="KW-0812">Transmembrane</keyword>
<dbReference type="AlphaFoldDB" id="H9UE94"/>
<organism evidence="2 3">
    <name type="scientific">Fervidobacterium pennivorans (strain DSM 9078 / Ven5)</name>
    <dbReference type="NCBI Taxonomy" id="771875"/>
    <lineage>
        <taxon>Bacteria</taxon>
        <taxon>Thermotogati</taxon>
        <taxon>Thermotogota</taxon>
        <taxon>Thermotogae</taxon>
        <taxon>Thermotogales</taxon>
        <taxon>Fervidobacteriaceae</taxon>
        <taxon>Fervidobacterium</taxon>
    </lineage>
</organism>
<dbReference type="KEGG" id="fpe:Ferpe_1784"/>
<dbReference type="PATRIC" id="fig|771875.3.peg.1811"/>
<reference evidence="2" key="1">
    <citation type="submission" date="2012-03" db="EMBL/GenBank/DDBJ databases">
        <title>Complete sequence of Fervidobacterium pennivorans DSM 9078.</title>
        <authorList>
            <consortium name="US DOE Joint Genome Institute"/>
            <person name="Lucas S."/>
            <person name="Han J."/>
            <person name="Lapidus A."/>
            <person name="Cheng J.-F."/>
            <person name="Goodwin L."/>
            <person name="Pitluck S."/>
            <person name="Peters L."/>
            <person name="Ovchinnikova G."/>
            <person name="Lu M."/>
            <person name="Detter J.C."/>
            <person name="Han C."/>
            <person name="Tapia R."/>
            <person name="Land M."/>
            <person name="Hauser L."/>
            <person name="Kyrpides N."/>
            <person name="Ivanova N."/>
            <person name="Pagani I."/>
            <person name="Noll K.M."/>
            <person name="Woyke T."/>
        </authorList>
    </citation>
    <scope>NUCLEOTIDE SEQUENCE</scope>
    <source>
        <strain evidence="2">DSM 9078</strain>
    </source>
</reference>
<dbReference type="HOGENOM" id="CLU_1426054_0_0_0"/>
<keyword evidence="1" id="KW-0472">Membrane</keyword>
<name>H9UE94_FERPD</name>
<keyword evidence="3" id="KW-1185">Reference proteome</keyword>
<evidence type="ECO:0000256" key="1">
    <source>
        <dbReference type="SAM" id="Phobius"/>
    </source>
</evidence>
<keyword evidence="1" id="KW-1133">Transmembrane helix</keyword>
<dbReference type="OrthoDB" id="46524at2"/>
<evidence type="ECO:0000313" key="3">
    <source>
        <dbReference type="Proteomes" id="UP000007384"/>
    </source>
</evidence>
<evidence type="ECO:0000313" key="2">
    <source>
        <dbReference type="EMBL" id="AFG35837.1"/>
    </source>
</evidence>
<feature type="transmembrane region" description="Helical" evidence="1">
    <location>
        <begin position="15"/>
        <end position="33"/>
    </location>
</feature>